<evidence type="ECO:0000259" key="12">
    <source>
        <dbReference type="SMART" id="SM00650"/>
    </source>
</evidence>
<sequence length="1997" mass="223117">MDIWNRSSSGGASSIGKPLLDFSNTVMEKAHFEQQGRVRVNEKKIDVDHREIYFLIMHFLSSGPFHRTFRQFQDEVLGHELLPRRYHAWFSRSGAHNGNDNSDGVSLPLSYDKLVERYPHVEKDHLVKLLKQLLLNTDSMFGEAGRNTLNAAHVPTILGSGSFSLLDCEKSMHKQAMPLPANLRWPHMQIDQVHGLSLRELGGGFAKHHRAPSIRYASYAIAKPLTMVQKMQNTKKLRGHRTAVYCAIFDRSGRYVITGSDDRLVKIWSMETAFCLASCRGHEGDITDLAVSSNNALVASASNDFVIRVWRLPDGMPISVLQGHTGAVTAIAFSPRLGSVYHLLSSSDDGTCRVWDARYSHCSPRIYVPKPSDALTGKSSGTFSNGPSSSNGPQSNQILCCAYNANGTAFVTGSSDTYARVWNACKSNTDESEQPIHEMDVLSGHENDVNYVQFSGCAVAPRSSMSDTLKEDSVPKFKTSWFCHDKIVTCSRDGSAIIWRPISRRSHGKSVRWTMSYHLKVPPPPLPPQPLRGGPRQRILPTPRGVNMIVWSLDKRFVLAAVMDCRICVWNAADSSLVHSLTGHTASSYVLDVHPFNPRIAMSAGYDGQMIVWDIWEGIPIRTYEIGRVKLIDGKFSPDGTSVVLSDDVGQIYLLNTGQGESQKDAKYDQFFLGDYRPLIRDAAGNVLDQETQLAPHRRNIEDPLCDSSMIPYPEPYQTMFQQRRLGALGVEWRPSSIKFAVGPDIGLGQDYQMPPLEDLERMFDPLPEFMDAIYWEPENEVISDNTDSEYNVAEECTSEEEQGSLCFSSPSDPNCSTGDTDAEHSKKDSIRRSRRRKHKTEAELMTSSGRRLKKRNMDEHDGSLSGSNGGKKLKGVQKVSKRKSSKAKSSRPQRVAARNARNMLSKITGTSTDEDDDDDDSEDNTSNCESGLQDLTVQNNRGDGYLQNAQEKCTKEDKLVLVEDMAKPPELPESQSVLGNRKKIVLKFSLRDSKKPVSPEESRLNGENHIDFVNLSSGPIEENNIKISSEDPGASSSNVSGFGLSQYHTRGDLTGASTASSHEICNEGDKNWSRSDKHSCCDPVDISEVFGTNHSQELKVDPPPKITRLKIKTKAISKDSSSPSELKYSRTGGDLTSNGGDVMSETPSYLGQDKISGVPDRGGEGLGRSISLHGVNKREKTHKARSDLKGFDSVIKENSSPANDHCDSGTDLSEAENGDAIHRTRSMKMKATQREPSAQNHNLGVKMGHELVGMSKNAAGDEFLSEEWVSSSKTAVRPRSAKNKRGKYSDNDTRFIRRESNQPIRKLSWLSLSKHEDGYRYIPQLGDEVVYLRQGHQEYIDLYSLREKGPWSLIKGRLSAVEICKVEDLDYAIVPGSGDSCCKITLRFVDPSSVAFGKAFKLTLPELIDFPDFVVEKTRYDASINRDWNTRDRCEVWWRNENGEGGEWWEGDIVSVQAKSVDFPDSPWERYEVIYTSDPTLHKHSPWELHDLGIPWEHPHIDFDITNRLLSLFNKLELSAKKNQDSYGIQKLNEASHKWDFFNRNSSTDLWFCGSFADFQYLCVLKLSGRAELLVFGESKPLEDSDGCLERTTMENMNIAIPALLCSHRSKSITFIALEFGASPDNMNQPLSVSLLPPAAAAAMAGGKIRKEKPSSRGAPSSNHYQGGISFHKSKGQHILKNPLLVDSIVQKSGIKSTDVVLEIGPGTGNLTKKLLEAGKMVVAIELDPRMVLELQRRFQGTPFSNRLKVIQGDVLKTDLPYFDICVANIPYQISSPLTFKLLNHQPSFRCAIIMFQREFAMRLVAQPGDTLYCRLSVNTQLYARVSHLLKVGKNNFRPPPKVDSSVVRIEPRKPRPQVNPKEWDGFIRICFIRKNKTLGSIFRIKNVLSMLEKNYKTLQALQQLQNGSSGSTNAEMDILGLGDSKEDRSMDMDDGTDDEMEVEDDDADGEASEFKQKVLAVLKERDYSEKRSSKLSQEEFLHLLSQFNMAGIHFS</sequence>
<feature type="repeat" description="WD" evidence="9">
    <location>
        <begin position="237"/>
        <end position="278"/>
    </location>
</feature>
<keyword evidence="2 9" id="KW-0853">WD repeat</keyword>
<feature type="binding site" evidence="10">
    <location>
        <position position="1681"/>
    </location>
    <ligand>
        <name>S-adenosyl-L-methionine</name>
        <dbReference type="ChEBI" id="CHEBI:59789"/>
    </ligand>
</feature>
<proteinExistence type="inferred from homology"/>
<evidence type="ECO:0000256" key="10">
    <source>
        <dbReference type="PROSITE-ProRule" id="PRU01026"/>
    </source>
</evidence>
<keyword evidence="6" id="KW-0677">Repeat</keyword>
<feature type="region of interest" description="Disordered" evidence="11">
    <location>
        <begin position="1054"/>
        <end position="1078"/>
    </location>
</feature>
<dbReference type="InterPro" id="IPR057451">
    <property type="entry name" value="BRWD/PHIP_AD"/>
</dbReference>
<evidence type="ECO:0000313" key="14">
    <source>
        <dbReference type="Proteomes" id="UP000807159"/>
    </source>
</evidence>
<evidence type="ECO:0000256" key="1">
    <source>
        <dbReference type="ARBA" id="ARBA00022552"/>
    </source>
</evidence>
<dbReference type="InterPro" id="IPR052060">
    <property type="entry name" value="Bromo_WD_repeat"/>
</dbReference>
<dbReference type="InterPro" id="IPR057452">
    <property type="entry name" value="BRWD/PHIP_N"/>
</dbReference>
<dbReference type="InterPro" id="IPR011530">
    <property type="entry name" value="rRNA_adenine_dimethylase"/>
</dbReference>
<dbReference type="GO" id="GO:0000179">
    <property type="term" value="F:rRNA (adenine-N6,N6-)-dimethyltransferase activity"/>
    <property type="evidence" value="ECO:0007669"/>
    <property type="project" value="UniProtKB-UniRule"/>
</dbReference>
<comment type="caution">
    <text evidence="13">The sequence shown here is derived from an EMBL/GenBank/DDBJ whole genome shotgun (WGS) entry which is preliminary data.</text>
</comment>
<feature type="binding site" evidence="10">
    <location>
        <position position="1727"/>
    </location>
    <ligand>
        <name>S-adenosyl-L-methionine</name>
        <dbReference type="ChEBI" id="CHEBI:59789"/>
    </ligand>
</feature>
<dbReference type="GO" id="GO:0003723">
    <property type="term" value="F:RNA binding"/>
    <property type="evidence" value="ECO:0007669"/>
    <property type="project" value="UniProtKB-UniRule"/>
</dbReference>
<dbReference type="SUPFAM" id="SSF50978">
    <property type="entry name" value="WD40 repeat-like"/>
    <property type="match status" value="1"/>
</dbReference>
<keyword evidence="3 10" id="KW-0489">Methyltransferase</keyword>
<dbReference type="PROSITE" id="PS01131">
    <property type="entry name" value="RRNA_A_DIMETH"/>
    <property type="match status" value="1"/>
</dbReference>
<keyword evidence="4 10" id="KW-0808">Transferase</keyword>
<evidence type="ECO:0000256" key="7">
    <source>
        <dbReference type="ARBA" id="ARBA00022884"/>
    </source>
</evidence>
<name>A0A8T2X8I1_POPDE</name>
<dbReference type="InterPro" id="IPR001737">
    <property type="entry name" value="KsgA/Erm"/>
</dbReference>
<dbReference type="Pfam" id="PF25437">
    <property type="entry name" value="BRWD1_N"/>
    <property type="match status" value="1"/>
</dbReference>
<dbReference type="FunFam" id="2.130.10.10:FF:001133">
    <property type="entry name" value="WD40 domain-containing protein"/>
    <property type="match status" value="1"/>
</dbReference>
<feature type="binding site" evidence="10">
    <location>
        <position position="1679"/>
    </location>
    <ligand>
        <name>S-adenosyl-L-methionine</name>
        <dbReference type="ChEBI" id="CHEBI:59789"/>
    </ligand>
</feature>
<keyword evidence="14" id="KW-1185">Reference proteome</keyword>
<keyword evidence="1" id="KW-0698">rRNA processing</keyword>
<organism evidence="13 14">
    <name type="scientific">Populus deltoides</name>
    <name type="common">Eastern poplar</name>
    <name type="synonym">Eastern cottonwood</name>
    <dbReference type="NCBI Taxonomy" id="3696"/>
    <lineage>
        <taxon>Eukaryota</taxon>
        <taxon>Viridiplantae</taxon>
        <taxon>Streptophyta</taxon>
        <taxon>Embryophyta</taxon>
        <taxon>Tracheophyta</taxon>
        <taxon>Spermatophyta</taxon>
        <taxon>Magnoliopsida</taxon>
        <taxon>eudicotyledons</taxon>
        <taxon>Gunneridae</taxon>
        <taxon>Pentapetalae</taxon>
        <taxon>rosids</taxon>
        <taxon>fabids</taxon>
        <taxon>Malpighiales</taxon>
        <taxon>Salicaceae</taxon>
        <taxon>Saliceae</taxon>
        <taxon>Populus</taxon>
    </lineage>
</organism>
<dbReference type="CDD" id="cd00200">
    <property type="entry name" value="WD40"/>
    <property type="match status" value="1"/>
</dbReference>
<dbReference type="GO" id="GO:0007010">
    <property type="term" value="P:cytoskeleton organization"/>
    <property type="evidence" value="ECO:0007669"/>
    <property type="project" value="TreeGrafter"/>
</dbReference>
<dbReference type="Pfam" id="PF00398">
    <property type="entry name" value="RrnaAD"/>
    <property type="match status" value="1"/>
</dbReference>
<dbReference type="FunFam" id="2.130.10.10:FF:000440">
    <property type="entry name" value="Bromodomain and WD repeat-containing protein"/>
    <property type="match status" value="1"/>
</dbReference>
<dbReference type="SUPFAM" id="SSF53335">
    <property type="entry name" value="S-adenosyl-L-methionine-dependent methyltransferases"/>
    <property type="match status" value="1"/>
</dbReference>
<dbReference type="InterPro" id="IPR020598">
    <property type="entry name" value="rRNA_Ade_methylase_Trfase_N"/>
</dbReference>
<dbReference type="FunFam" id="3.40.50.150:FF:000007">
    <property type="entry name" value="rRNA adenine N(6)-methyltransferase"/>
    <property type="match status" value="1"/>
</dbReference>
<dbReference type="NCBIfam" id="TIGR00755">
    <property type="entry name" value="ksgA"/>
    <property type="match status" value="1"/>
</dbReference>
<dbReference type="InterPro" id="IPR001680">
    <property type="entry name" value="WD40_rpt"/>
</dbReference>
<feature type="compositionally biased region" description="Acidic residues" evidence="11">
    <location>
        <begin position="913"/>
        <end position="924"/>
    </location>
</feature>
<dbReference type="PROSITE" id="PS50294">
    <property type="entry name" value="WD_REPEATS_REGION"/>
    <property type="match status" value="3"/>
</dbReference>
<accession>A0A8T2X8I1</accession>
<feature type="binding site" evidence="10">
    <location>
        <position position="1755"/>
    </location>
    <ligand>
        <name>S-adenosyl-L-methionine</name>
        <dbReference type="ChEBI" id="CHEBI:59789"/>
    </ligand>
</feature>
<feature type="compositionally biased region" description="Polar residues" evidence="11">
    <location>
        <begin position="929"/>
        <end position="941"/>
    </location>
</feature>
<dbReference type="CDD" id="cd02440">
    <property type="entry name" value="AdoMet_MTases"/>
    <property type="match status" value="1"/>
</dbReference>
<feature type="repeat" description="WD" evidence="9">
    <location>
        <begin position="279"/>
        <end position="320"/>
    </location>
</feature>
<dbReference type="EMBL" id="JACEGQ020000014">
    <property type="protein sequence ID" value="KAH8489072.1"/>
    <property type="molecule type" value="Genomic_DNA"/>
</dbReference>
<gene>
    <name evidence="13" type="ORF">H0E87_024640</name>
</gene>
<evidence type="ECO:0000313" key="13">
    <source>
        <dbReference type="EMBL" id="KAH8489072.1"/>
    </source>
</evidence>
<dbReference type="PROSITE" id="PS51689">
    <property type="entry name" value="SAM_RNA_A_N6_MT"/>
    <property type="match status" value="1"/>
</dbReference>
<reference evidence="13" key="1">
    <citation type="journal article" date="2021" name="J. Hered.">
        <title>Genome Assembly of Salicaceae Populus deltoides (Eastern Cottonwood) I-69 Based on Nanopore Sequencing and Hi-C Technologies.</title>
        <authorList>
            <person name="Bai S."/>
            <person name="Wu H."/>
            <person name="Zhang J."/>
            <person name="Pan Z."/>
            <person name="Zhao W."/>
            <person name="Li Z."/>
            <person name="Tong C."/>
        </authorList>
    </citation>
    <scope>NUCLEOTIDE SEQUENCE</scope>
    <source>
        <tissue evidence="13">Leaf</tissue>
    </source>
</reference>
<feature type="region of interest" description="Disordered" evidence="11">
    <location>
        <begin position="1116"/>
        <end position="1141"/>
    </location>
</feature>
<dbReference type="SMART" id="SM00320">
    <property type="entry name" value="WD40"/>
    <property type="match status" value="7"/>
</dbReference>
<dbReference type="Gene3D" id="3.40.50.150">
    <property type="entry name" value="Vaccinia Virus protein VP39"/>
    <property type="match status" value="1"/>
</dbReference>
<feature type="binding site" evidence="10">
    <location>
        <position position="1770"/>
    </location>
    <ligand>
        <name>S-adenosyl-L-methionine</name>
        <dbReference type="ChEBI" id="CHEBI:59789"/>
    </ligand>
</feature>
<feature type="domain" description="Ribosomal RNA adenine methylase transferase N-terminal" evidence="12">
    <location>
        <begin position="1686"/>
        <end position="1855"/>
    </location>
</feature>
<dbReference type="GO" id="GO:0006357">
    <property type="term" value="P:regulation of transcription by RNA polymerase II"/>
    <property type="evidence" value="ECO:0007669"/>
    <property type="project" value="TreeGrafter"/>
</dbReference>
<evidence type="ECO:0000256" key="6">
    <source>
        <dbReference type="ARBA" id="ARBA00022737"/>
    </source>
</evidence>
<dbReference type="InterPro" id="IPR020596">
    <property type="entry name" value="rRNA_Ade_Mease_Trfase_CS"/>
</dbReference>
<feature type="repeat" description="WD" evidence="9">
    <location>
        <begin position="581"/>
        <end position="623"/>
    </location>
</feature>
<keyword evidence="7 10" id="KW-0694">RNA-binding</keyword>
<dbReference type="PANTHER" id="PTHR16266">
    <property type="entry name" value="WD REPEAT DOMAIN 9"/>
    <property type="match status" value="1"/>
</dbReference>
<feature type="region of interest" description="Disordered" evidence="11">
    <location>
        <begin position="1924"/>
        <end position="1953"/>
    </location>
</feature>
<feature type="repeat" description="WD" evidence="9">
    <location>
        <begin position="321"/>
        <end position="356"/>
    </location>
</feature>
<dbReference type="PANTHER" id="PTHR16266:SF33">
    <property type="entry name" value="BROMO DOMAIN-CONTAINING PROTEIN"/>
    <property type="match status" value="1"/>
</dbReference>
<evidence type="ECO:0000256" key="5">
    <source>
        <dbReference type="ARBA" id="ARBA00022691"/>
    </source>
</evidence>
<dbReference type="Gene3D" id="1.10.8.480">
    <property type="match status" value="1"/>
</dbReference>
<feature type="repeat" description="WD" evidence="9">
    <location>
        <begin position="391"/>
        <end position="423"/>
    </location>
</feature>
<evidence type="ECO:0000256" key="2">
    <source>
        <dbReference type="ARBA" id="ARBA00022574"/>
    </source>
</evidence>
<comment type="similarity">
    <text evidence="8 10">Belongs to the class I-like SAM-binding methyltransferase superfamily. rRNA adenine N(6)-methyltransferase family.</text>
</comment>
<feature type="compositionally biased region" description="Basic and acidic residues" evidence="11">
    <location>
        <begin position="822"/>
        <end position="832"/>
    </location>
</feature>
<dbReference type="PROSITE" id="PS50082">
    <property type="entry name" value="WD_REPEATS_2"/>
    <property type="match status" value="5"/>
</dbReference>
<evidence type="ECO:0000256" key="9">
    <source>
        <dbReference type="PROSITE-ProRule" id="PRU00221"/>
    </source>
</evidence>
<evidence type="ECO:0000256" key="4">
    <source>
        <dbReference type="ARBA" id="ARBA00022679"/>
    </source>
</evidence>
<dbReference type="Pfam" id="PF00400">
    <property type="entry name" value="WD40"/>
    <property type="match status" value="5"/>
</dbReference>
<dbReference type="Gene3D" id="2.130.10.10">
    <property type="entry name" value="YVTN repeat-like/Quinoprotein amine dehydrogenase"/>
    <property type="match status" value="3"/>
</dbReference>
<dbReference type="HAMAP" id="MF_00607">
    <property type="entry name" value="16SrRNA_methyltr_A"/>
    <property type="match status" value="1"/>
</dbReference>
<dbReference type="InterPro" id="IPR036322">
    <property type="entry name" value="WD40_repeat_dom_sf"/>
</dbReference>
<feature type="compositionally biased region" description="Polar residues" evidence="11">
    <location>
        <begin position="806"/>
        <end position="820"/>
    </location>
</feature>
<feature type="compositionally biased region" description="Basic and acidic residues" evidence="11">
    <location>
        <begin position="1065"/>
        <end position="1078"/>
    </location>
</feature>
<dbReference type="Proteomes" id="UP000807159">
    <property type="component" value="Chromosome 14"/>
</dbReference>
<dbReference type="InterPro" id="IPR015943">
    <property type="entry name" value="WD40/YVTN_repeat-like_dom_sf"/>
</dbReference>
<dbReference type="InterPro" id="IPR019775">
    <property type="entry name" value="WD40_repeat_CS"/>
</dbReference>
<dbReference type="PROSITE" id="PS00678">
    <property type="entry name" value="WD_REPEATS_1"/>
    <property type="match status" value="1"/>
</dbReference>
<evidence type="ECO:0000256" key="8">
    <source>
        <dbReference type="ARBA" id="ARBA00061109"/>
    </source>
</evidence>
<evidence type="ECO:0000256" key="3">
    <source>
        <dbReference type="ARBA" id="ARBA00022603"/>
    </source>
</evidence>
<dbReference type="GO" id="GO:0005634">
    <property type="term" value="C:nucleus"/>
    <property type="evidence" value="ECO:0007669"/>
    <property type="project" value="TreeGrafter"/>
</dbReference>
<feature type="compositionally biased region" description="Basic residues" evidence="11">
    <location>
        <begin position="872"/>
        <end position="892"/>
    </location>
</feature>
<feature type="region of interest" description="Disordered" evidence="11">
    <location>
        <begin position="1197"/>
        <end position="1219"/>
    </location>
</feature>
<dbReference type="GO" id="GO:0008360">
    <property type="term" value="P:regulation of cell shape"/>
    <property type="evidence" value="ECO:0007669"/>
    <property type="project" value="TreeGrafter"/>
</dbReference>
<feature type="region of interest" description="Disordered" evidence="11">
    <location>
        <begin position="792"/>
        <end position="941"/>
    </location>
</feature>
<dbReference type="FunFam" id="2.130.10.10:FF:000403">
    <property type="entry name" value="PH-interacting protein isoform X1"/>
    <property type="match status" value="1"/>
</dbReference>
<keyword evidence="5 10" id="KW-0949">S-adenosyl-L-methionine</keyword>
<feature type="compositionally biased region" description="Acidic residues" evidence="11">
    <location>
        <begin position="1934"/>
        <end position="1953"/>
    </location>
</feature>
<dbReference type="Pfam" id="PF25313">
    <property type="entry name" value="BRWD_AD"/>
    <property type="match status" value="1"/>
</dbReference>
<dbReference type="InterPro" id="IPR029063">
    <property type="entry name" value="SAM-dependent_MTases_sf"/>
</dbReference>
<evidence type="ECO:0000256" key="11">
    <source>
        <dbReference type="SAM" id="MobiDB-lite"/>
    </source>
</evidence>
<protein>
    <recommendedName>
        <fullName evidence="12">Ribosomal RNA adenine methylase transferase N-terminal domain-containing protein</fullName>
    </recommendedName>
</protein>
<dbReference type="SMART" id="SM00650">
    <property type="entry name" value="rADc"/>
    <property type="match status" value="1"/>
</dbReference>
<feature type="binding site" evidence="10">
    <location>
        <position position="1706"/>
    </location>
    <ligand>
        <name>S-adenosyl-L-methionine</name>
        <dbReference type="ChEBI" id="CHEBI:59789"/>
    </ligand>
</feature>